<dbReference type="InterPro" id="IPR000953">
    <property type="entry name" value="Chromo/chromo_shadow_dom"/>
</dbReference>
<feature type="compositionally biased region" description="Polar residues" evidence="2">
    <location>
        <begin position="1386"/>
        <end position="1395"/>
    </location>
</feature>
<keyword evidence="5" id="KW-1185">Reference proteome</keyword>
<dbReference type="InterPro" id="IPR016197">
    <property type="entry name" value="Chromo-like_dom_sf"/>
</dbReference>
<feature type="compositionally biased region" description="Polar residues" evidence="2">
    <location>
        <begin position="1226"/>
        <end position="1241"/>
    </location>
</feature>
<feature type="compositionally biased region" description="Basic residues" evidence="2">
    <location>
        <begin position="9"/>
        <end position="18"/>
    </location>
</feature>
<dbReference type="SUPFAM" id="SSF54160">
    <property type="entry name" value="Chromo domain-like"/>
    <property type="match status" value="1"/>
</dbReference>
<feature type="region of interest" description="Disordered" evidence="2">
    <location>
        <begin position="51"/>
        <end position="373"/>
    </location>
</feature>
<feature type="compositionally biased region" description="Polar residues" evidence="2">
    <location>
        <begin position="331"/>
        <end position="362"/>
    </location>
</feature>
<reference evidence="4" key="1">
    <citation type="journal article" date="2023" name="Mol. Phylogenet. Evol.">
        <title>Genome-scale phylogeny and comparative genomics of the fungal order Sordariales.</title>
        <authorList>
            <person name="Hensen N."/>
            <person name="Bonometti L."/>
            <person name="Westerberg I."/>
            <person name="Brannstrom I.O."/>
            <person name="Guillou S."/>
            <person name="Cros-Aarteil S."/>
            <person name="Calhoun S."/>
            <person name="Haridas S."/>
            <person name="Kuo A."/>
            <person name="Mondo S."/>
            <person name="Pangilinan J."/>
            <person name="Riley R."/>
            <person name="LaButti K."/>
            <person name="Andreopoulos B."/>
            <person name="Lipzen A."/>
            <person name="Chen C."/>
            <person name="Yan M."/>
            <person name="Daum C."/>
            <person name="Ng V."/>
            <person name="Clum A."/>
            <person name="Steindorff A."/>
            <person name="Ohm R.A."/>
            <person name="Martin F."/>
            <person name="Silar P."/>
            <person name="Natvig D.O."/>
            <person name="Lalanne C."/>
            <person name="Gautier V."/>
            <person name="Ament-Velasquez S.L."/>
            <person name="Kruys A."/>
            <person name="Hutchinson M.I."/>
            <person name="Powell A.J."/>
            <person name="Barry K."/>
            <person name="Miller A.N."/>
            <person name="Grigoriev I.V."/>
            <person name="Debuchy R."/>
            <person name="Gladieux P."/>
            <person name="Hiltunen Thoren M."/>
            <person name="Johannesson H."/>
        </authorList>
    </citation>
    <scope>NUCLEOTIDE SEQUENCE</scope>
    <source>
        <strain evidence="4">CBS 232.78</strain>
    </source>
</reference>
<feature type="compositionally biased region" description="Acidic residues" evidence="2">
    <location>
        <begin position="153"/>
        <end position="167"/>
    </location>
</feature>
<evidence type="ECO:0000313" key="4">
    <source>
        <dbReference type="EMBL" id="KAK3377755.1"/>
    </source>
</evidence>
<feature type="compositionally biased region" description="Low complexity" evidence="2">
    <location>
        <begin position="87"/>
        <end position="100"/>
    </location>
</feature>
<feature type="compositionally biased region" description="Polar residues" evidence="2">
    <location>
        <begin position="275"/>
        <end position="292"/>
    </location>
</feature>
<organism evidence="4 5">
    <name type="scientific">Podospora didyma</name>
    <dbReference type="NCBI Taxonomy" id="330526"/>
    <lineage>
        <taxon>Eukaryota</taxon>
        <taxon>Fungi</taxon>
        <taxon>Dikarya</taxon>
        <taxon>Ascomycota</taxon>
        <taxon>Pezizomycotina</taxon>
        <taxon>Sordariomycetes</taxon>
        <taxon>Sordariomycetidae</taxon>
        <taxon>Sordariales</taxon>
        <taxon>Podosporaceae</taxon>
        <taxon>Podospora</taxon>
    </lineage>
</organism>
<comment type="subunit">
    <text evidence="1">Component of the NuA4 histone acetyltransferase complex.</text>
</comment>
<evidence type="ECO:0000256" key="1">
    <source>
        <dbReference type="ARBA" id="ARBA00011353"/>
    </source>
</evidence>
<reference evidence="4" key="2">
    <citation type="submission" date="2023-06" db="EMBL/GenBank/DDBJ databases">
        <authorList>
            <consortium name="Lawrence Berkeley National Laboratory"/>
            <person name="Haridas S."/>
            <person name="Hensen N."/>
            <person name="Bonometti L."/>
            <person name="Westerberg I."/>
            <person name="Brannstrom I.O."/>
            <person name="Guillou S."/>
            <person name="Cros-Aarteil S."/>
            <person name="Calhoun S."/>
            <person name="Kuo A."/>
            <person name="Mondo S."/>
            <person name="Pangilinan J."/>
            <person name="Riley R."/>
            <person name="LaButti K."/>
            <person name="Andreopoulos B."/>
            <person name="Lipzen A."/>
            <person name="Chen C."/>
            <person name="Yanf M."/>
            <person name="Daum C."/>
            <person name="Ng V."/>
            <person name="Clum A."/>
            <person name="Steindorff A."/>
            <person name="Ohm R."/>
            <person name="Martin F."/>
            <person name="Silar P."/>
            <person name="Natvig D."/>
            <person name="Lalanne C."/>
            <person name="Gautier V."/>
            <person name="Ament-velasquez S.L."/>
            <person name="Kruys A."/>
            <person name="Hutchinson M.I."/>
            <person name="Powell A.J."/>
            <person name="Barry K."/>
            <person name="Miller A.N."/>
            <person name="Grigoriev I.V."/>
            <person name="Debuchy R."/>
            <person name="Gladieux P."/>
            <person name="Thoren M.H."/>
            <person name="Johannesson H."/>
        </authorList>
    </citation>
    <scope>NUCLEOTIDE SEQUENCE</scope>
    <source>
        <strain evidence="4">CBS 232.78</strain>
    </source>
</reference>
<feature type="compositionally biased region" description="Basic and acidic residues" evidence="2">
    <location>
        <begin position="132"/>
        <end position="152"/>
    </location>
</feature>
<feature type="compositionally biased region" description="Polar residues" evidence="2">
    <location>
        <begin position="229"/>
        <end position="241"/>
    </location>
</feature>
<evidence type="ECO:0000259" key="3">
    <source>
        <dbReference type="PROSITE" id="PS50013"/>
    </source>
</evidence>
<feature type="region of interest" description="Disordered" evidence="2">
    <location>
        <begin position="1224"/>
        <end position="1245"/>
    </location>
</feature>
<sequence>MPRATTKTSKSKRRKRAPVPKQTTDVLFLIRGIIDEKTVKGRLLYKIDWEDNPTSGEHYEPTWEPAENANETAVADWEEVKRRRQTSSVSSSEHSSVDQSNSRKRQRSTASADKDSRKKQKSSKTTPAIDDEASKATPARDDEASKKTLTRDDEPEIEPGPEPEPEPDWAFAQSEPNKQGTLVLDIKQRAGFDASEYSRIQLSQSQPSQLSQASASGGESAHPTEENGKASQTTIQDSQVFTEPLPSDLTPSAPSPRENQPLGSDFAAAAGSVVISETAQGSTQEDASQFSPQVEDGSIKGLPQNHEGILRSREDSGEGHGGILQSFGGDINSSEEFGRRSQSTHPEGPSSSSDPNIPSGQPETGLRQGLNGSFSLLEGQQGSAEHSSTNTLPGFEIASSQHSGFLTQPDFHSAFSPEDSSATRIVESAINSESLQQLGESSGRSIDTHSRANRLNKATTSPSPWSPHFAEVVLPLSSIPNPFLAQSHHSTDIKEIVLDTVEKQARKEFSPYQLTQALGQLTNRSQAFTSGLQTSGSSSRLLRHKLSPLRTRGNPNRCRPSTPQSASMDTSSVEGTPKTRSAVEEFRALRASVFDQNRDPTPPSPTSFSTSWHATSSNAAVRNLDTGAGPSTLHKEGSLSAAEEIKRAIGLGLGDVSSSGLSILPDRRDSMTKQHIGTDQGQSADVSRFGLGLPADHTAVGGQYVTLDQGRRVDSSAAGLNLSSGHLNPLFGEHMSYKSVPTTVAPSDLTISFNHATSADGALPSDGQNTTVNPMSTVLINTESEIHDDLEEDKSSHHVFNEHIVTLPMAASTRNEYLSIIKENKATMIEFSDVFINLDSMPSDALTSKMDMVFQRLLDLCDLPASADRLHGMAHREMMRHATNSNCKYSFVHEFLKGIRDLNARALILSQEGHPFQYLEAVVSESGLRYTVLGQNKEPIDHIADGLTVILAVSDQDLTSIHGGIDVVVAFDHTARSITLPSTLASNDKPALVLSLLASYSLEHIDFQLGADVVGLERKNALNTATANMKPLLKNPESGQLEPYEAADFFASCMRHPQDDIHWVPLHLCDDVMDFWQSSQSRTHDSQSLTFHDSNGLTSRKRANDDTEGGALKRPRIVDVSQRARNEPPVRMSDLLTTILSSYASPGKIPSQSVEVSVEQLEKMAAKIATLEDRLRAQDSVEARDRGTFQAESTKAKRVADKVTKQLEAKTSELESLKDQIRALQSKPTDPNTALATNSADSEAGGLATLQKSREETQAKANSLEKKLGIAQKELEYTREVYQIASKSFTELQTENQELKTKMGGLEKKAGDNLLKIHQLNSQTEAEAIQKRVDEFQAIIRDLQRDLDRARDELRHYKSGRRETRQASVPRSPRTGVLSPRPSRAVASSTGSRGTSPAPVDGNAAGSTGVPGMTFFSQPPGNNGRWGHLRD</sequence>
<feature type="compositionally biased region" description="Low complexity" evidence="2">
    <location>
        <begin position="201"/>
        <end position="216"/>
    </location>
</feature>
<dbReference type="EMBL" id="JAULSW010000006">
    <property type="protein sequence ID" value="KAK3377755.1"/>
    <property type="molecule type" value="Genomic_DNA"/>
</dbReference>
<dbReference type="Gene3D" id="3.40.50.12360">
    <property type="match status" value="1"/>
</dbReference>
<gene>
    <name evidence="4" type="ORF">B0H63DRAFT_224905</name>
</gene>
<dbReference type="Gene3D" id="2.40.50.40">
    <property type="match status" value="1"/>
</dbReference>
<dbReference type="InterPro" id="IPR038609">
    <property type="entry name" value="HDA1_su2/3_sf"/>
</dbReference>
<feature type="compositionally biased region" description="Basic and acidic residues" evidence="2">
    <location>
        <begin position="1354"/>
        <end position="1365"/>
    </location>
</feature>
<feature type="region of interest" description="Disordered" evidence="2">
    <location>
        <begin position="1"/>
        <end position="23"/>
    </location>
</feature>
<feature type="compositionally biased region" description="Polar residues" evidence="2">
    <location>
        <begin position="559"/>
        <end position="574"/>
    </location>
</feature>
<dbReference type="PROSITE" id="PS50013">
    <property type="entry name" value="CHROMO_2"/>
    <property type="match status" value="1"/>
</dbReference>
<evidence type="ECO:0000313" key="5">
    <source>
        <dbReference type="Proteomes" id="UP001285441"/>
    </source>
</evidence>
<feature type="compositionally biased region" description="Polar residues" evidence="2">
    <location>
        <begin position="530"/>
        <end position="540"/>
    </location>
</feature>
<name>A0AAE0KK75_9PEZI</name>
<comment type="caution">
    <text evidence="4">The sequence shown here is derived from an EMBL/GenBank/DDBJ whole genome shotgun (WGS) entry which is preliminary data.</text>
</comment>
<feature type="compositionally biased region" description="Polar residues" evidence="2">
    <location>
        <begin position="1084"/>
        <end position="1098"/>
    </location>
</feature>
<feature type="region of interest" description="Disordered" evidence="2">
    <location>
        <begin position="1354"/>
        <end position="1431"/>
    </location>
</feature>
<feature type="region of interest" description="Disordered" evidence="2">
    <location>
        <begin position="530"/>
        <end position="614"/>
    </location>
</feature>
<feature type="compositionally biased region" description="Basic and acidic residues" evidence="2">
    <location>
        <begin position="308"/>
        <end position="318"/>
    </location>
</feature>
<dbReference type="GO" id="GO:0006338">
    <property type="term" value="P:chromatin remodeling"/>
    <property type="evidence" value="ECO:0007669"/>
    <property type="project" value="UniProtKB-ARBA"/>
</dbReference>
<protein>
    <recommendedName>
        <fullName evidence="3">Chromo domain-containing protein</fullName>
    </recommendedName>
</protein>
<accession>A0AAE0KK75</accession>
<dbReference type="Proteomes" id="UP001285441">
    <property type="component" value="Unassembled WGS sequence"/>
</dbReference>
<proteinExistence type="predicted"/>
<evidence type="ECO:0000256" key="2">
    <source>
        <dbReference type="SAM" id="MobiDB-lite"/>
    </source>
</evidence>
<feature type="domain" description="Chromo" evidence="3">
    <location>
        <begin position="28"/>
        <end position="92"/>
    </location>
</feature>
<feature type="compositionally biased region" description="Polar residues" evidence="2">
    <location>
        <begin position="249"/>
        <end position="262"/>
    </location>
</feature>
<feature type="region of interest" description="Disordered" evidence="2">
    <location>
        <begin position="1084"/>
        <end position="1113"/>
    </location>
</feature>